<evidence type="ECO:0000256" key="3">
    <source>
        <dbReference type="ARBA" id="ARBA00022679"/>
    </source>
</evidence>
<name>A0A9W9YKE8_9CNID</name>
<dbReference type="InterPro" id="IPR050271">
    <property type="entry name" value="UDP-glycosyltransferase"/>
</dbReference>
<dbReference type="PANTHER" id="PTHR48043">
    <property type="entry name" value="EG:EG0003.4 PROTEIN-RELATED"/>
    <property type="match status" value="1"/>
</dbReference>
<dbReference type="EC" id="2.4.1.17" evidence="4"/>
<keyword evidence="5" id="KW-1185">Reference proteome</keyword>
<dbReference type="EMBL" id="MU827329">
    <property type="protein sequence ID" value="KAJ7354996.1"/>
    <property type="molecule type" value="Genomic_DNA"/>
</dbReference>
<proteinExistence type="inferred from homology"/>
<gene>
    <name evidence="4" type="primary">UGT1A1_3</name>
    <name evidence="4" type="ORF">OS493_028663</name>
</gene>
<dbReference type="PANTHER" id="PTHR48043:SF145">
    <property type="entry name" value="FI06409P-RELATED"/>
    <property type="match status" value="1"/>
</dbReference>
<dbReference type="Pfam" id="PF00201">
    <property type="entry name" value="UDPGT"/>
    <property type="match status" value="2"/>
</dbReference>
<dbReference type="Gene3D" id="3.40.50.2000">
    <property type="entry name" value="Glycogen Phosphorylase B"/>
    <property type="match status" value="1"/>
</dbReference>
<accession>A0A9W9YKE8</accession>
<keyword evidence="3 4" id="KW-0808">Transferase</keyword>
<sequence>MPPTVFGLDDRMSFTDRLTNWLGFYSLMSLVEYFMFPAMDKVKQQYDIKPEVSTAEGVGKAELVLVQNSFCFGFPRPLTPGNLLSSKTSNIKAVDWMPQNDVLGHVKTKVFLSHLGHNSMYEAAYHGVPIVGFPMWSDQPKMPDKSHEREWGSG</sequence>
<dbReference type="AlphaFoldDB" id="A0A9W9YKE8"/>
<dbReference type="OrthoDB" id="5835829at2759"/>
<dbReference type="Proteomes" id="UP001163046">
    <property type="component" value="Unassembled WGS sequence"/>
</dbReference>
<comment type="caution">
    <text evidence="4">The sequence shown here is derived from an EMBL/GenBank/DDBJ whole genome shotgun (WGS) entry which is preliminary data.</text>
</comment>
<organism evidence="4 5">
    <name type="scientific">Desmophyllum pertusum</name>
    <dbReference type="NCBI Taxonomy" id="174260"/>
    <lineage>
        <taxon>Eukaryota</taxon>
        <taxon>Metazoa</taxon>
        <taxon>Cnidaria</taxon>
        <taxon>Anthozoa</taxon>
        <taxon>Hexacorallia</taxon>
        <taxon>Scleractinia</taxon>
        <taxon>Caryophylliina</taxon>
        <taxon>Caryophylliidae</taxon>
        <taxon>Desmophyllum</taxon>
    </lineage>
</organism>
<dbReference type="GO" id="GO:0015020">
    <property type="term" value="F:glucuronosyltransferase activity"/>
    <property type="evidence" value="ECO:0007669"/>
    <property type="project" value="UniProtKB-EC"/>
</dbReference>
<protein>
    <submittedName>
        <fullName evidence="4">UDP-glucuronosyltransferase 1-1</fullName>
        <ecNumber evidence="4">2.4.1.17</ecNumber>
    </submittedName>
</protein>
<evidence type="ECO:0000313" key="5">
    <source>
        <dbReference type="Proteomes" id="UP001163046"/>
    </source>
</evidence>
<evidence type="ECO:0000256" key="2">
    <source>
        <dbReference type="ARBA" id="ARBA00022676"/>
    </source>
</evidence>
<keyword evidence="2 4" id="KW-0328">Glycosyltransferase</keyword>
<dbReference type="SUPFAM" id="SSF53756">
    <property type="entry name" value="UDP-Glycosyltransferase/glycogen phosphorylase"/>
    <property type="match status" value="1"/>
</dbReference>
<evidence type="ECO:0000256" key="1">
    <source>
        <dbReference type="ARBA" id="ARBA00009995"/>
    </source>
</evidence>
<evidence type="ECO:0000313" key="4">
    <source>
        <dbReference type="EMBL" id="KAJ7354996.1"/>
    </source>
</evidence>
<dbReference type="InterPro" id="IPR002213">
    <property type="entry name" value="UDP_glucos_trans"/>
</dbReference>
<reference evidence="4" key="1">
    <citation type="submission" date="2023-01" db="EMBL/GenBank/DDBJ databases">
        <title>Genome assembly of the deep-sea coral Lophelia pertusa.</title>
        <authorList>
            <person name="Herrera S."/>
            <person name="Cordes E."/>
        </authorList>
    </citation>
    <scope>NUCLEOTIDE SEQUENCE</scope>
    <source>
        <strain evidence="4">USNM1676648</strain>
        <tissue evidence="4">Polyp</tissue>
    </source>
</reference>
<comment type="similarity">
    <text evidence="1">Belongs to the UDP-glycosyltransferase family.</text>
</comment>